<dbReference type="InterPro" id="IPR020420">
    <property type="entry name" value="Atypical_DUSP_subfamB"/>
</dbReference>
<dbReference type="InterPro" id="IPR052103">
    <property type="entry name" value="Dual_spec_Phospatases"/>
</dbReference>
<dbReference type="InterPro" id="IPR020422">
    <property type="entry name" value="TYR_PHOSPHATASE_DUAL_dom"/>
</dbReference>
<keyword evidence="4" id="KW-0904">Protein phosphatase</keyword>
<dbReference type="EC" id="3.1.3.16" evidence="2"/>
<evidence type="ECO:0000256" key="4">
    <source>
        <dbReference type="ARBA" id="ARBA00022912"/>
    </source>
</evidence>
<dbReference type="PRINTS" id="PR01908">
    <property type="entry name" value="ADSPHPHTASE"/>
</dbReference>
<dbReference type="PROSITE" id="PS00383">
    <property type="entry name" value="TYR_PHOSPHATASE_1"/>
    <property type="match status" value="1"/>
</dbReference>
<organism evidence="7 8">
    <name type="scientific">Branchiostoma lanceolatum</name>
    <name type="common">Common lancelet</name>
    <name type="synonym">Amphioxus lanceolatum</name>
    <dbReference type="NCBI Taxonomy" id="7740"/>
    <lineage>
        <taxon>Eukaryota</taxon>
        <taxon>Metazoa</taxon>
        <taxon>Chordata</taxon>
        <taxon>Cephalochordata</taxon>
        <taxon>Leptocardii</taxon>
        <taxon>Amphioxiformes</taxon>
        <taxon>Branchiostomatidae</taxon>
        <taxon>Branchiostoma</taxon>
    </lineage>
</organism>
<evidence type="ECO:0000259" key="5">
    <source>
        <dbReference type="PROSITE" id="PS50054"/>
    </source>
</evidence>
<dbReference type="InterPro" id="IPR029021">
    <property type="entry name" value="Prot-tyrosine_phosphatase-like"/>
</dbReference>
<dbReference type="PROSITE" id="PS50054">
    <property type="entry name" value="TYR_PHOSPHATASE_DUAL"/>
    <property type="match status" value="1"/>
</dbReference>
<evidence type="ECO:0000313" key="7">
    <source>
        <dbReference type="EMBL" id="CAH1226206.1"/>
    </source>
</evidence>
<dbReference type="GO" id="GO:0005737">
    <property type="term" value="C:cytoplasm"/>
    <property type="evidence" value="ECO:0007669"/>
    <property type="project" value="TreeGrafter"/>
</dbReference>
<protein>
    <recommendedName>
        <fullName evidence="2">protein-serine/threonine phosphatase</fullName>
        <ecNumber evidence="2">3.1.3.16</ecNumber>
    </recommendedName>
</protein>
<reference evidence="7" key="1">
    <citation type="submission" date="2022-01" db="EMBL/GenBank/DDBJ databases">
        <authorList>
            <person name="Braso-Vives M."/>
        </authorList>
    </citation>
    <scope>NUCLEOTIDE SEQUENCE</scope>
</reference>
<dbReference type="PANTHER" id="PTHR45961">
    <property type="entry name" value="IP21249P"/>
    <property type="match status" value="1"/>
</dbReference>
<dbReference type="GO" id="GO:0004722">
    <property type="term" value="F:protein serine/threonine phosphatase activity"/>
    <property type="evidence" value="ECO:0007669"/>
    <property type="project" value="UniProtKB-EC"/>
</dbReference>
<comment type="similarity">
    <text evidence="1">Belongs to the protein-tyrosine phosphatase family. Non-receptor class dual specificity subfamily.</text>
</comment>
<dbReference type="InterPro" id="IPR000387">
    <property type="entry name" value="Tyr_Pase_dom"/>
</dbReference>
<evidence type="ECO:0000313" key="8">
    <source>
        <dbReference type="Proteomes" id="UP000838412"/>
    </source>
</evidence>
<name>A0A8J9YLW4_BRALA</name>
<keyword evidence="3" id="KW-0378">Hydrolase</keyword>
<dbReference type="Gene3D" id="3.90.190.10">
    <property type="entry name" value="Protein tyrosine phosphatase superfamily"/>
    <property type="match status" value="1"/>
</dbReference>
<dbReference type="OrthoDB" id="285418at2759"/>
<dbReference type="SUPFAM" id="SSF52799">
    <property type="entry name" value="(Phosphotyrosine protein) phosphatases II"/>
    <property type="match status" value="1"/>
</dbReference>
<dbReference type="PANTHER" id="PTHR45961:SF6">
    <property type="entry name" value="IP21249P"/>
    <property type="match status" value="1"/>
</dbReference>
<evidence type="ECO:0000256" key="1">
    <source>
        <dbReference type="ARBA" id="ARBA00008601"/>
    </source>
</evidence>
<evidence type="ECO:0000256" key="2">
    <source>
        <dbReference type="ARBA" id="ARBA00013081"/>
    </source>
</evidence>
<dbReference type="Proteomes" id="UP000838412">
    <property type="component" value="Chromosome 1"/>
</dbReference>
<evidence type="ECO:0000259" key="6">
    <source>
        <dbReference type="PROSITE" id="PS50056"/>
    </source>
</evidence>
<gene>
    <name evidence="7" type="primary">DUSP14</name>
    <name evidence="7" type="ORF">BLAG_LOCUS244</name>
</gene>
<dbReference type="InterPro" id="IPR000340">
    <property type="entry name" value="Dual-sp_phosphatase_cat-dom"/>
</dbReference>
<evidence type="ECO:0000256" key="3">
    <source>
        <dbReference type="ARBA" id="ARBA00022801"/>
    </source>
</evidence>
<dbReference type="Pfam" id="PF00782">
    <property type="entry name" value="DSPc"/>
    <property type="match status" value="1"/>
</dbReference>
<dbReference type="PROSITE" id="PS50056">
    <property type="entry name" value="TYR_PHOSPHATASE_2"/>
    <property type="match status" value="1"/>
</dbReference>
<proteinExistence type="inferred from homology"/>
<dbReference type="PRINTS" id="PR01910">
    <property type="entry name" value="ADSPHPHTASEB"/>
</dbReference>
<dbReference type="EMBL" id="OV696686">
    <property type="protein sequence ID" value="CAH1226206.1"/>
    <property type="molecule type" value="Genomic_DNA"/>
</dbReference>
<feature type="domain" description="Tyrosine specific protein phosphatases" evidence="6">
    <location>
        <begin position="83"/>
        <end position="141"/>
    </location>
</feature>
<feature type="domain" description="Tyrosine-protein phosphatase" evidence="5">
    <location>
        <begin position="21"/>
        <end position="162"/>
    </location>
</feature>
<sequence length="189" mass="21259">MITKETKEQYRTLTDMALFRDIVSITDHLYLSSGAAACNEPNIHSRGIKCIINATTNLPDSTIPDVEHVRVAVNDVPHSNLSAHFDAVCDKIEDVRKQGGSTLVHCVGGISRSSALCLAYLMKCKNMSLEEAHSHVKARRPFIRPNIGFWRQLIEYERTLYNKNSVKIIQSNVGPIPSVYEKETQGMMW</sequence>
<accession>A0A8J9YLW4</accession>
<dbReference type="AlphaFoldDB" id="A0A8J9YLW4"/>
<dbReference type="SMART" id="SM00195">
    <property type="entry name" value="DSPc"/>
    <property type="match status" value="1"/>
</dbReference>
<dbReference type="GO" id="GO:0017017">
    <property type="term" value="F:MAP kinase tyrosine/serine/threonine phosphatase activity"/>
    <property type="evidence" value="ECO:0007669"/>
    <property type="project" value="InterPro"/>
</dbReference>
<dbReference type="CDD" id="cd14514">
    <property type="entry name" value="DUSP14-like"/>
    <property type="match status" value="1"/>
</dbReference>
<keyword evidence="8" id="KW-1185">Reference proteome</keyword>
<dbReference type="InterPro" id="IPR016130">
    <property type="entry name" value="Tyr_Pase_AS"/>
</dbReference>